<comment type="caution">
    <text evidence="2">The sequence shown here is derived from an EMBL/GenBank/DDBJ whole genome shotgun (WGS) entry which is preliminary data.</text>
</comment>
<name>A0A830BFE7_9LAMI</name>
<dbReference type="Proteomes" id="UP000653305">
    <property type="component" value="Unassembled WGS sequence"/>
</dbReference>
<organism evidence="2 3">
    <name type="scientific">Phtheirospermum japonicum</name>
    <dbReference type="NCBI Taxonomy" id="374723"/>
    <lineage>
        <taxon>Eukaryota</taxon>
        <taxon>Viridiplantae</taxon>
        <taxon>Streptophyta</taxon>
        <taxon>Embryophyta</taxon>
        <taxon>Tracheophyta</taxon>
        <taxon>Spermatophyta</taxon>
        <taxon>Magnoliopsida</taxon>
        <taxon>eudicotyledons</taxon>
        <taxon>Gunneridae</taxon>
        <taxon>Pentapetalae</taxon>
        <taxon>asterids</taxon>
        <taxon>lamiids</taxon>
        <taxon>Lamiales</taxon>
        <taxon>Orobanchaceae</taxon>
        <taxon>Orobanchaceae incertae sedis</taxon>
        <taxon>Phtheirospermum</taxon>
    </lineage>
</organism>
<feature type="region of interest" description="Disordered" evidence="1">
    <location>
        <begin position="83"/>
        <end position="103"/>
    </location>
</feature>
<sequence length="335" mass="36650">MSGSVEGAGFWLPSEFFDDIVTDKDNLDKNHAADSDSEFCFPTEFPYDFQIETGDRFKEKRCVMSTSPQSTLSHLWSFSARSAGGSSNGSPNGVTSPPATPLGAEKDAVGELIYRAAGQVAKLKLNGGDVPGPAKHSGLPGPPRSLERLYPAANKPSPSVFHNIYLQEQMMKQRKQGSGMWYSEAQMYHGWSVQQDPTRIGRSGSSGVLFGGSGGAAVKRECAGTGVFLPRRYGNISDDCANAYSSDSRKRPGHSSAPYIPERNVHALNKSFDKINGYVPSQPQFQPKFSPGFVSEYDLLMARRNAFIAQHRRILLVEKSNPMSCGMCLPQDWTY</sequence>
<accession>A0A830BFE7</accession>
<gene>
    <name evidence="2" type="ORF">PHJA_000777800</name>
</gene>
<feature type="compositionally biased region" description="Low complexity" evidence="1">
    <location>
        <begin position="83"/>
        <end position="97"/>
    </location>
</feature>
<dbReference type="AlphaFoldDB" id="A0A830BFE7"/>
<proteinExistence type="predicted"/>
<protein>
    <submittedName>
        <fullName evidence="2">Uncharacterized protein</fullName>
    </submittedName>
</protein>
<keyword evidence="3" id="KW-1185">Reference proteome</keyword>
<dbReference type="PANTHER" id="PTHR33356">
    <property type="entry name" value="TIP41-LIKE PROTEIN"/>
    <property type="match status" value="1"/>
</dbReference>
<evidence type="ECO:0000256" key="1">
    <source>
        <dbReference type="SAM" id="MobiDB-lite"/>
    </source>
</evidence>
<dbReference type="OrthoDB" id="1060058at2759"/>
<evidence type="ECO:0000313" key="2">
    <source>
        <dbReference type="EMBL" id="GFP86340.1"/>
    </source>
</evidence>
<dbReference type="EMBL" id="BMAC01000123">
    <property type="protein sequence ID" value="GFP86340.1"/>
    <property type="molecule type" value="Genomic_DNA"/>
</dbReference>
<reference evidence="2" key="1">
    <citation type="submission" date="2020-07" db="EMBL/GenBank/DDBJ databases">
        <title>Ethylene signaling mediates host invasion by parasitic plants.</title>
        <authorList>
            <person name="Yoshida S."/>
        </authorList>
    </citation>
    <scope>NUCLEOTIDE SEQUENCE</scope>
    <source>
        <strain evidence="2">Okayama</strain>
    </source>
</reference>
<evidence type="ECO:0000313" key="3">
    <source>
        <dbReference type="Proteomes" id="UP000653305"/>
    </source>
</evidence>
<dbReference type="PANTHER" id="PTHR33356:SF17">
    <property type="entry name" value="TPX2 CENTRAL DOMAIN-CONTAINING PROTEIN"/>
    <property type="match status" value="1"/>
</dbReference>